<reference evidence="4" key="1">
    <citation type="submission" date="2017-09" db="EMBL/GenBank/DDBJ databases">
        <title>Depth-based differentiation of microbial function through sediment-hosted aquifers and enrichment of novel symbionts in the deep terrestrial subsurface.</title>
        <authorList>
            <person name="Probst A.J."/>
            <person name="Ladd B."/>
            <person name="Jarett J.K."/>
            <person name="Geller-Mcgrath D.E."/>
            <person name="Sieber C.M.K."/>
            <person name="Emerson J.B."/>
            <person name="Anantharaman K."/>
            <person name="Thomas B.C."/>
            <person name="Malmstrom R."/>
            <person name="Stieglmeier M."/>
            <person name="Klingl A."/>
            <person name="Woyke T."/>
            <person name="Ryan C.M."/>
            <person name="Banfield J.F."/>
        </authorList>
    </citation>
    <scope>NUCLEOTIDE SEQUENCE [LARGE SCALE GENOMIC DNA]</scope>
</reference>
<dbReference type="InterPro" id="IPR012908">
    <property type="entry name" value="PGAP1-ab_dom-like"/>
</dbReference>
<dbReference type="Proteomes" id="UP000229227">
    <property type="component" value="Unassembled WGS sequence"/>
</dbReference>
<comment type="caution">
    <text evidence="3">The sequence shown here is derived from an EMBL/GenBank/DDBJ whole genome shotgun (WGS) entry which is preliminary data.</text>
</comment>
<sequence length="440" mass="48829">MNFQKTSSIIVCLSLIIISIFGIKGYTQNSYKVYPVLLVHGFTGNFYGWVEDGNVPGILSPYYDLYSDRNARYRSKGWFPYNRLSLDYNVFGISYTDTCGPIENNAEELNRAINGYIGQDGIRQIMSKAYPEVFPTPDDVKIIIIAHSMGGLSTRYYLQTNPNVHSIIKLITLGTPHKGSFAADKSHVLEIRNNVTYIAAAFVATGSALLVFCPWASAGFFLGAWALGIKAVEIDDQIKSGRLDTSGAKQMIPNSNFLNNLNYTLPVPANIDYRLVAGLGWWTNEWWNCLLGVLGGETTEGDGVVCRKSAIASNWQSSSVNILKDSPHYTWTVSHTKEISDRFGGVSYFHKFPDLFRIIEDPPVISNVALFTSDSKPLPNNTLQDITKPGIIITGNLWDYLLHKLDAKLVFSNQIAQQIDFDTFGYFSETATLAAGGKNT</sequence>
<dbReference type="SUPFAM" id="SSF53474">
    <property type="entry name" value="alpha/beta-Hydrolases"/>
    <property type="match status" value="1"/>
</dbReference>
<dbReference type="InterPro" id="IPR029058">
    <property type="entry name" value="AB_hydrolase_fold"/>
</dbReference>
<organism evidence="3 4">
    <name type="scientific">Candidatus Desantisbacteria bacterium CG07_land_8_20_14_0_80_39_15</name>
    <dbReference type="NCBI Taxonomy" id="1974549"/>
    <lineage>
        <taxon>Bacteria</taxon>
        <taxon>Candidatus Desantisiibacteriota</taxon>
    </lineage>
</organism>
<feature type="non-terminal residue" evidence="3">
    <location>
        <position position="440"/>
    </location>
</feature>
<evidence type="ECO:0000313" key="4">
    <source>
        <dbReference type="Proteomes" id="UP000229227"/>
    </source>
</evidence>
<feature type="domain" description="GPI inositol-deacylase PGAP1-like alpha/beta" evidence="2">
    <location>
        <begin position="35"/>
        <end position="196"/>
    </location>
</feature>
<evidence type="ECO:0000313" key="3">
    <source>
        <dbReference type="EMBL" id="PIU51990.1"/>
    </source>
</evidence>
<keyword evidence="1" id="KW-0812">Transmembrane</keyword>
<evidence type="ECO:0000256" key="1">
    <source>
        <dbReference type="SAM" id="Phobius"/>
    </source>
</evidence>
<proteinExistence type="predicted"/>
<dbReference type="AlphaFoldDB" id="A0A2M6ZHW9"/>
<dbReference type="Pfam" id="PF07819">
    <property type="entry name" value="PGAP1"/>
    <property type="match status" value="1"/>
</dbReference>
<dbReference type="Gene3D" id="3.40.50.1820">
    <property type="entry name" value="alpha/beta hydrolase"/>
    <property type="match status" value="1"/>
</dbReference>
<dbReference type="EMBL" id="PEWN01000026">
    <property type="protein sequence ID" value="PIU51990.1"/>
    <property type="molecule type" value="Genomic_DNA"/>
</dbReference>
<accession>A0A2M6ZHW9</accession>
<dbReference type="GO" id="GO:0016788">
    <property type="term" value="F:hydrolase activity, acting on ester bonds"/>
    <property type="evidence" value="ECO:0007669"/>
    <property type="project" value="InterPro"/>
</dbReference>
<name>A0A2M6ZHW9_9BACT</name>
<protein>
    <recommendedName>
        <fullName evidence="2">GPI inositol-deacylase PGAP1-like alpha/beta domain-containing protein</fullName>
    </recommendedName>
</protein>
<gene>
    <name evidence="3" type="ORF">COS91_01625</name>
</gene>
<feature type="transmembrane region" description="Helical" evidence="1">
    <location>
        <begin position="6"/>
        <end position="23"/>
    </location>
</feature>
<evidence type="ECO:0000259" key="2">
    <source>
        <dbReference type="Pfam" id="PF07819"/>
    </source>
</evidence>
<feature type="transmembrane region" description="Helical" evidence="1">
    <location>
        <begin position="195"/>
        <end position="228"/>
    </location>
</feature>
<keyword evidence="1" id="KW-0472">Membrane</keyword>
<keyword evidence="1" id="KW-1133">Transmembrane helix</keyword>